<reference evidence="1 2" key="2">
    <citation type="journal article" date="2017" name="Front. Plant Sci.">
        <title>Gene Classification and Mining of Molecular Markers Useful in Red Clover (Trifolium pratense) Breeding.</title>
        <authorList>
            <person name="Istvanek J."/>
            <person name="Dluhosova J."/>
            <person name="Dluhos P."/>
            <person name="Patkova L."/>
            <person name="Nedelnik J."/>
            <person name="Repkova J."/>
        </authorList>
    </citation>
    <scope>NUCLEOTIDE SEQUENCE [LARGE SCALE GENOMIC DNA]</scope>
    <source>
        <strain evidence="2">cv. Tatra</strain>
        <tissue evidence="1">Young leaves</tissue>
    </source>
</reference>
<organism evidence="1 2">
    <name type="scientific">Trifolium pratense</name>
    <name type="common">Red clover</name>
    <dbReference type="NCBI Taxonomy" id="57577"/>
    <lineage>
        <taxon>Eukaryota</taxon>
        <taxon>Viridiplantae</taxon>
        <taxon>Streptophyta</taxon>
        <taxon>Embryophyta</taxon>
        <taxon>Tracheophyta</taxon>
        <taxon>Spermatophyta</taxon>
        <taxon>Magnoliopsida</taxon>
        <taxon>eudicotyledons</taxon>
        <taxon>Gunneridae</taxon>
        <taxon>Pentapetalae</taxon>
        <taxon>rosids</taxon>
        <taxon>fabids</taxon>
        <taxon>Fabales</taxon>
        <taxon>Fabaceae</taxon>
        <taxon>Papilionoideae</taxon>
        <taxon>50 kb inversion clade</taxon>
        <taxon>NPAAA clade</taxon>
        <taxon>Hologalegina</taxon>
        <taxon>IRL clade</taxon>
        <taxon>Trifolieae</taxon>
        <taxon>Trifolium</taxon>
    </lineage>
</organism>
<dbReference type="Proteomes" id="UP000236291">
    <property type="component" value="Unassembled WGS sequence"/>
</dbReference>
<evidence type="ECO:0000313" key="2">
    <source>
        <dbReference type="Proteomes" id="UP000236291"/>
    </source>
</evidence>
<accession>A0A2K3KGS2</accession>
<protein>
    <submittedName>
        <fullName evidence="1">Uncharacterized protein</fullName>
    </submittedName>
</protein>
<name>A0A2K3KGS2_TRIPR</name>
<feature type="non-terminal residue" evidence="1">
    <location>
        <position position="96"/>
    </location>
</feature>
<dbReference type="EMBL" id="ASHM01095811">
    <property type="protein sequence ID" value="PNX65468.1"/>
    <property type="molecule type" value="Genomic_DNA"/>
</dbReference>
<reference evidence="1 2" key="1">
    <citation type="journal article" date="2014" name="Am. J. Bot.">
        <title>Genome assembly and annotation for red clover (Trifolium pratense; Fabaceae).</title>
        <authorList>
            <person name="Istvanek J."/>
            <person name="Jaros M."/>
            <person name="Krenek A."/>
            <person name="Repkova J."/>
        </authorList>
    </citation>
    <scope>NUCLEOTIDE SEQUENCE [LARGE SCALE GENOMIC DNA]</scope>
    <source>
        <strain evidence="2">cv. Tatra</strain>
        <tissue evidence="1">Young leaves</tissue>
    </source>
</reference>
<gene>
    <name evidence="1" type="ORF">L195_g054553</name>
</gene>
<evidence type="ECO:0000313" key="1">
    <source>
        <dbReference type="EMBL" id="PNX65468.1"/>
    </source>
</evidence>
<comment type="caution">
    <text evidence="1">The sequence shown here is derived from an EMBL/GenBank/DDBJ whole genome shotgun (WGS) entry which is preliminary data.</text>
</comment>
<sequence length="96" mass="10613">MPQDRVSPPAACRRSSSAGYLCSFSYCVFRRRWLLQCSGFVEVLSLGRPYQAWVCLVGFGCEIRLGQFSELGSFICLGEITGTFCCFCCLVWGGDG</sequence>
<dbReference type="AlphaFoldDB" id="A0A2K3KGS2"/>
<proteinExistence type="predicted"/>